<feature type="compositionally biased region" description="Low complexity" evidence="1">
    <location>
        <begin position="322"/>
        <end position="334"/>
    </location>
</feature>
<geneLocation type="plasmid" evidence="2 3">
    <name>pDAETH-4</name>
</geneLocation>
<accession>A0ABN6RNM6</accession>
<dbReference type="Proteomes" id="UP001064971">
    <property type="component" value="Plasmid pDAETH-4"/>
</dbReference>
<dbReference type="RefSeq" id="WP_264778926.1">
    <property type="nucleotide sequence ID" value="NZ_AP026564.1"/>
</dbReference>
<feature type="compositionally biased region" description="Basic and acidic residues" evidence="1">
    <location>
        <begin position="478"/>
        <end position="491"/>
    </location>
</feature>
<reference evidence="2" key="1">
    <citation type="submission" date="2022-07" db="EMBL/GenBank/DDBJ databases">
        <title>Complete Genome Sequence of the Radioresistant Bacterium Deinococcus aetherius ST0316, Isolated from the Air Dust collected in Lower Stratosphere above Japan.</title>
        <authorList>
            <person name="Satoh K."/>
            <person name="Hagiwara K."/>
            <person name="Katsumata K."/>
            <person name="Kubo A."/>
            <person name="Yokobori S."/>
            <person name="Yamagishi A."/>
            <person name="Oono Y."/>
            <person name="Narumi I."/>
        </authorList>
    </citation>
    <scope>NUCLEOTIDE SEQUENCE</scope>
    <source>
        <strain evidence="2">ST0316</strain>
        <plasmid evidence="2">pDAETH-4</plasmid>
    </source>
</reference>
<feature type="compositionally biased region" description="Polar residues" evidence="1">
    <location>
        <begin position="215"/>
        <end position="232"/>
    </location>
</feature>
<organism evidence="2 3">
    <name type="scientific">Deinococcus aetherius</name>
    <dbReference type="NCBI Taxonomy" id="200252"/>
    <lineage>
        <taxon>Bacteria</taxon>
        <taxon>Thermotogati</taxon>
        <taxon>Deinococcota</taxon>
        <taxon>Deinococci</taxon>
        <taxon>Deinococcales</taxon>
        <taxon>Deinococcaceae</taxon>
        <taxon>Deinococcus</taxon>
    </lineage>
</organism>
<feature type="region of interest" description="Disordered" evidence="1">
    <location>
        <begin position="156"/>
        <end position="334"/>
    </location>
</feature>
<evidence type="ECO:0000313" key="2">
    <source>
        <dbReference type="EMBL" id="BDP44878.1"/>
    </source>
</evidence>
<keyword evidence="3" id="KW-1185">Reference proteome</keyword>
<feature type="region of interest" description="Disordered" evidence="1">
    <location>
        <begin position="478"/>
        <end position="500"/>
    </location>
</feature>
<protein>
    <submittedName>
        <fullName evidence="2">Uncharacterized protein</fullName>
    </submittedName>
</protein>
<evidence type="ECO:0000256" key="1">
    <source>
        <dbReference type="SAM" id="MobiDB-lite"/>
    </source>
</evidence>
<gene>
    <name evidence="2" type="ORF">DAETH_48470</name>
</gene>
<name>A0ABN6RNM6_9DEIO</name>
<evidence type="ECO:0000313" key="3">
    <source>
        <dbReference type="Proteomes" id="UP001064971"/>
    </source>
</evidence>
<proteinExistence type="predicted"/>
<sequence>MKISRPATPAVLAVGQMHITGNITPHVWYHRSEFRTSANRPNRNMLTIAGDLLYWHRPEEVRDEEQGGIFVGYARKFQRDLLQYNYGRRGAVFGMSDREVSDACLALQRAGLIHIHYRTERIKGKLLHNVVYIELIPEAFAATLAGPDVGPVVKAKGAKRGRHAKAGSPDDVSPVPTSASQEVPDETAGVDDEGDDDDLEGDPEEDQGDPLPEGTTGTSQNFGELTSQNLEDQGTKFRDTYYESSSETSSPREFGGGAFQAEGDARAHEPGSSEVSGDQDTHSSSGDAALSTDEAGPDLPAPEAPEPSLATGSGSDVHEPPDGGAADAADGEAPARSLEEIRRMFEDTPSQTTDPENIPGAAAGGVPREGADGPVVAGVEDLAPLAPQELSSRLPAPPESEVHQALREVIGKGLTKYLGEDTRTGCLPRGEYWPRLTLEEIEEVKRIAQAEARRTQGNMITLAARGFDRLIGAVKAPRVKEVSPGKPRETSPQHGGYNGGALLPAKKAEVDATPEEGRYSPGARWRHKTTQEVLTLTATEMTRNRTTGVGAKFVLTGGVRVSSIELVRDYQFEGRFLE</sequence>
<dbReference type="EMBL" id="AP026564">
    <property type="protein sequence ID" value="BDP44878.1"/>
    <property type="molecule type" value="Genomic_DNA"/>
</dbReference>
<feature type="compositionally biased region" description="Acidic residues" evidence="1">
    <location>
        <begin position="183"/>
        <end position="208"/>
    </location>
</feature>
<feature type="region of interest" description="Disordered" evidence="1">
    <location>
        <begin position="347"/>
        <end position="374"/>
    </location>
</feature>
<keyword evidence="2" id="KW-0614">Plasmid</keyword>
<feature type="compositionally biased region" description="Polar residues" evidence="1">
    <location>
        <begin position="273"/>
        <end position="286"/>
    </location>
</feature>
<feature type="compositionally biased region" description="Basic residues" evidence="1">
    <location>
        <begin position="156"/>
        <end position="165"/>
    </location>
</feature>